<accession>A0A6C0G6D0</accession>
<feature type="domain" description="Alpha-L-rhamnosidase six-hairpin glycosidase" evidence="1">
    <location>
        <begin position="396"/>
        <end position="513"/>
    </location>
</feature>
<dbReference type="EMBL" id="CP048209">
    <property type="protein sequence ID" value="QHT62980.1"/>
    <property type="molecule type" value="Genomic_DNA"/>
</dbReference>
<dbReference type="Proteomes" id="UP000476064">
    <property type="component" value="Chromosome"/>
</dbReference>
<dbReference type="KEGG" id="plyc:GXP70_25455"/>
<keyword evidence="3" id="KW-1185">Reference proteome</keyword>
<reference evidence="2 3" key="1">
    <citation type="submission" date="2020-01" db="EMBL/GenBank/DDBJ databases">
        <title>Paenibacillus sp. nov., isolated from tomato rhizosphere.</title>
        <authorList>
            <person name="Weon H.-Y."/>
            <person name="Lee S.A."/>
        </authorList>
    </citation>
    <scope>NUCLEOTIDE SEQUENCE [LARGE SCALE GENOMIC DNA]</scope>
    <source>
        <strain evidence="2 3">12200R-189</strain>
    </source>
</reference>
<dbReference type="Gene3D" id="1.50.10.10">
    <property type="match status" value="1"/>
</dbReference>
<evidence type="ECO:0000313" key="2">
    <source>
        <dbReference type="EMBL" id="QHT62980.1"/>
    </source>
</evidence>
<dbReference type="RefSeq" id="WP_162359410.1">
    <property type="nucleotide sequence ID" value="NZ_CP048209.1"/>
</dbReference>
<proteinExistence type="predicted"/>
<dbReference type="Pfam" id="PF17389">
    <property type="entry name" value="Bac_rhamnosid6H"/>
    <property type="match status" value="1"/>
</dbReference>
<dbReference type="InterPro" id="IPR035396">
    <property type="entry name" value="Bac_rhamnosid6H"/>
</dbReference>
<gene>
    <name evidence="2" type="ORF">GXP70_25455</name>
</gene>
<sequence length="790" mass="87805">MLQTISSGTNAPGLGPVLEPYHESRASRGLSWQDMFICAGNRTYLIGSQNGGFPDFGHHVKLEMGGLWLHPIKLLDGFWLHIADREAGAAMNGSTAMWLTESDSFHNYPFYNEHRYELKALELEVVRRQFCPDDAEGMIVTYELRDLSGRSRSLDLSLLARTDLSPVWFSEGKGIQDGADEGRIDDAAGLFLAKDRLNPWHVVIGADRTSSKGAVRSEMFGPHWTSGKGISGSLSYENVAIEAGGTETIHFFMAGSNRSEEEALHTFARLRDNREALWEAKRGRYEAIASRTVVNIPDKHVQKVFDWVKFHNDWFVREVPDVGRGMGAGHPEYPWWFGCDNSYTLLGLLPVGGLDMAQETLSLILKASEEANGNGRIIHELSTSGIVANPGNTQETAHFIQCVWEVFRWTGDDAFLKRVYPAVKKGLAWLLDEMDPDGDLLPEGYGIIEIEGLNVELIDSAVYTWSALLAGARMAAFFGEADVQARYEELAVRLGDKINGDLWIDKEGLYADAMAPAGKIMSRIDVYIERAQEFGALNAVRDLEAIKAELDGLDPASERPWLFKNWVINTPMETGLAPRGQAVRALERMATDEFTGPWGTYLSGMYRDQMMTISTGVQAVAEARYDRMDESLRFIQLIASTFNKRLPGSMSEMSPDYGCFVQAWTNYGMTWPLMSFMFGIKPDAYSKALTLRPRFPQGWNEMSAKRVQLGLGERANTLDLEVNLSAEADIYRFALEQPGWSVTVELPRPADGACIVTLDGEPVTAEARDGAIAVTIASAGRHELRVSRTS</sequence>
<name>A0A6C0G6D0_9BACL</name>
<evidence type="ECO:0000313" key="3">
    <source>
        <dbReference type="Proteomes" id="UP000476064"/>
    </source>
</evidence>
<organism evidence="2 3">
    <name type="scientific">Paenibacillus lycopersici</name>
    <dbReference type="NCBI Taxonomy" id="2704462"/>
    <lineage>
        <taxon>Bacteria</taxon>
        <taxon>Bacillati</taxon>
        <taxon>Bacillota</taxon>
        <taxon>Bacilli</taxon>
        <taxon>Bacillales</taxon>
        <taxon>Paenibacillaceae</taxon>
        <taxon>Paenibacillus</taxon>
    </lineage>
</organism>
<dbReference type="InterPro" id="IPR008928">
    <property type="entry name" value="6-hairpin_glycosidase_sf"/>
</dbReference>
<dbReference type="GO" id="GO:0005975">
    <property type="term" value="P:carbohydrate metabolic process"/>
    <property type="evidence" value="ECO:0007669"/>
    <property type="project" value="InterPro"/>
</dbReference>
<dbReference type="InterPro" id="IPR012341">
    <property type="entry name" value="6hp_glycosidase-like_sf"/>
</dbReference>
<evidence type="ECO:0000259" key="1">
    <source>
        <dbReference type="Pfam" id="PF17389"/>
    </source>
</evidence>
<protein>
    <submittedName>
        <fullName evidence="2">Glycogen debranching protein</fullName>
    </submittedName>
</protein>
<dbReference type="AlphaFoldDB" id="A0A6C0G6D0"/>
<dbReference type="SUPFAM" id="SSF48208">
    <property type="entry name" value="Six-hairpin glycosidases"/>
    <property type="match status" value="1"/>
</dbReference>